<organism evidence="3 4">
    <name type="scientific">candidate division LCP-89 bacterium B3_LCP</name>
    <dbReference type="NCBI Taxonomy" id="2012998"/>
    <lineage>
        <taxon>Bacteria</taxon>
        <taxon>Pseudomonadati</taxon>
        <taxon>Bacteria division LCP-89</taxon>
    </lineage>
</organism>
<evidence type="ECO:0000259" key="2">
    <source>
        <dbReference type="Pfam" id="PF01321"/>
    </source>
</evidence>
<evidence type="ECO:0000313" key="3">
    <source>
        <dbReference type="EMBL" id="TKJ39108.1"/>
    </source>
</evidence>
<proteinExistence type="predicted"/>
<comment type="caution">
    <text evidence="3">The sequence shown here is derived from an EMBL/GenBank/DDBJ whole genome shotgun (WGS) entry which is preliminary data.</text>
</comment>
<evidence type="ECO:0008006" key="5">
    <source>
        <dbReference type="Google" id="ProtNLM"/>
    </source>
</evidence>
<name>A0A532UVZ4_UNCL8</name>
<dbReference type="Pfam" id="PF01321">
    <property type="entry name" value="Creatinase_N"/>
    <property type="match status" value="1"/>
</dbReference>
<dbReference type="Pfam" id="PF00557">
    <property type="entry name" value="Peptidase_M24"/>
    <property type="match status" value="1"/>
</dbReference>
<dbReference type="InterPro" id="IPR036005">
    <property type="entry name" value="Creatinase/aminopeptidase-like"/>
</dbReference>
<dbReference type="Proteomes" id="UP000319619">
    <property type="component" value="Unassembled WGS sequence"/>
</dbReference>
<dbReference type="Gene3D" id="3.90.230.10">
    <property type="entry name" value="Creatinase/methionine aminopeptidase superfamily"/>
    <property type="match status" value="1"/>
</dbReference>
<dbReference type="InterPro" id="IPR050659">
    <property type="entry name" value="Peptidase_M24B"/>
</dbReference>
<accession>A0A532UVZ4</accession>
<dbReference type="Gene3D" id="3.40.350.10">
    <property type="entry name" value="Creatinase/prolidase N-terminal domain"/>
    <property type="match status" value="1"/>
</dbReference>
<dbReference type="InterPro" id="IPR000994">
    <property type="entry name" value="Pept_M24"/>
</dbReference>
<dbReference type="PANTHER" id="PTHR46112">
    <property type="entry name" value="AMINOPEPTIDASE"/>
    <property type="match status" value="1"/>
</dbReference>
<dbReference type="PANTHER" id="PTHR46112:SF3">
    <property type="entry name" value="AMINOPEPTIDASE YPDF"/>
    <property type="match status" value="1"/>
</dbReference>
<evidence type="ECO:0000313" key="4">
    <source>
        <dbReference type="Proteomes" id="UP000319619"/>
    </source>
</evidence>
<feature type="domain" description="Creatinase N-terminal" evidence="2">
    <location>
        <begin position="9"/>
        <end position="128"/>
    </location>
</feature>
<dbReference type="InterPro" id="IPR029149">
    <property type="entry name" value="Creatin/AminoP/Spt16_N"/>
</dbReference>
<evidence type="ECO:0000259" key="1">
    <source>
        <dbReference type="Pfam" id="PF00557"/>
    </source>
</evidence>
<dbReference type="EMBL" id="NJBN01000008">
    <property type="protein sequence ID" value="TKJ39108.1"/>
    <property type="molecule type" value="Genomic_DNA"/>
</dbReference>
<gene>
    <name evidence="3" type="ORF">CEE37_11860</name>
</gene>
<protein>
    <recommendedName>
        <fullName evidence="5">Xaa-Pro aminopeptidase</fullName>
    </recommendedName>
</protein>
<dbReference type="AlphaFoldDB" id="A0A532UVZ4"/>
<feature type="domain" description="Peptidase M24" evidence="1">
    <location>
        <begin position="152"/>
        <end position="365"/>
    </location>
</feature>
<dbReference type="SUPFAM" id="SSF55920">
    <property type="entry name" value="Creatinase/aminopeptidase"/>
    <property type="match status" value="1"/>
</dbReference>
<dbReference type="InterPro" id="IPR000587">
    <property type="entry name" value="Creatinase_N"/>
</dbReference>
<sequence length="380" mass="41656">MKVATQEKIAAILANLKTRNVSAVLISDFETGRNKNLRYLSGQPSDAQLLLFADGSTSLVVWDMIVAKQMSEVDRLIDVSDFDRSYRAAVSHALREKLGEEFTLEVLPTEGHFLVLQLQKEFPQAEFICQPDGAADLFIKARSVKSDAEIETLREGANVTNEIIKMIRPFVESNPGLRELDLAIFLENEMKKRGAEGPSFETLVANVDRSGMIHQVPSASEAQLDKPGIGLTDFGLMWKGYATDVTVPMAFGKISADQQKIIDVNREAYDLAIGMLEPGIPAHVVAEAAIGHIKSKGLNMPYGLGHGIGLEVHDPPRLAPKPTDPEMLKYWQETPLLPGMVFTIEPGITSDIGGFRIENDVLMTDSGPEVLTISEPIIFG</sequence>
<reference evidence="3 4" key="1">
    <citation type="submission" date="2017-06" db="EMBL/GenBank/DDBJ databases">
        <title>Novel microbial phyla capable of carbon fixation and sulfur reduction in deep-sea sediments.</title>
        <authorList>
            <person name="Huang J."/>
            <person name="Baker B."/>
            <person name="Wang Y."/>
        </authorList>
    </citation>
    <scope>NUCLEOTIDE SEQUENCE [LARGE SCALE GENOMIC DNA]</scope>
    <source>
        <strain evidence="3">B3_LCP</strain>
    </source>
</reference>